<keyword evidence="3" id="KW-0732">Signal</keyword>
<dbReference type="SUPFAM" id="SSF57850">
    <property type="entry name" value="RING/U-box"/>
    <property type="match status" value="1"/>
</dbReference>
<feature type="chain" id="PRO_5035151108" description="RING-type domain-containing protein" evidence="3">
    <location>
        <begin position="28"/>
        <end position="357"/>
    </location>
</feature>
<keyword evidence="1" id="KW-0863">Zinc-finger</keyword>
<proteinExistence type="predicted"/>
<evidence type="ECO:0000256" key="2">
    <source>
        <dbReference type="SAM" id="MobiDB-lite"/>
    </source>
</evidence>
<keyword evidence="6" id="KW-1185">Reference proteome</keyword>
<evidence type="ECO:0000256" key="3">
    <source>
        <dbReference type="SAM" id="SignalP"/>
    </source>
</evidence>
<evidence type="ECO:0000259" key="4">
    <source>
        <dbReference type="PROSITE" id="PS50089"/>
    </source>
</evidence>
<feature type="region of interest" description="Disordered" evidence="2">
    <location>
        <begin position="66"/>
        <end position="120"/>
    </location>
</feature>
<feature type="compositionally biased region" description="Low complexity" evidence="2">
    <location>
        <begin position="108"/>
        <end position="117"/>
    </location>
</feature>
<dbReference type="InterPro" id="IPR013083">
    <property type="entry name" value="Znf_RING/FYVE/PHD"/>
</dbReference>
<dbReference type="Proteomes" id="UP000751190">
    <property type="component" value="Unassembled WGS sequence"/>
</dbReference>
<comment type="caution">
    <text evidence="5">The sequence shown here is derived from an EMBL/GenBank/DDBJ whole genome shotgun (WGS) entry which is preliminary data.</text>
</comment>
<keyword evidence="1" id="KW-0862">Zinc</keyword>
<dbReference type="InterPro" id="IPR001841">
    <property type="entry name" value="Znf_RING"/>
</dbReference>
<organism evidence="5 6">
    <name type="scientific">Diacronema lutheri</name>
    <name type="common">Unicellular marine alga</name>
    <name type="synonym">Monochrysis lutheri</name>
    <dbReference type="NCBI Taxonomy" id="2081491"/>
    <lineage>
        <taxon>Eukaryota</taxon>
        <taxon>Haptista</taxon>
        <taxon>Haptophyta</taxon>
        <taxon>Pavlovophyceae</taxon>
        <taxon>Pavlovales</taxon>
        <taxon>Pavlovaceae</taxon>
        <taxon>Diacronema</taxon>
    </lineage>
</organism>
<feature type="signal peptide" evidence="3">
    <location>
        <begin position="1"/>
        <end position="27"/>
    </location>
</feature>
<evidence type="ECO:0000313" key="5">
    <source>
        <dbReference type="EMBL" id="KAG8470283.1"/>
    </source>
</evidence>
<dbReference type="GO" id="GO:0008270">
    <property type="term" value="F:zinc ion binding"/>
    <property type="evidence" value="ECO:0007669"/>
    <property type="project" value="UniProtKB-KW"/>
</dbReference>
<keyword evidence="1" id="KW-0479">Metal-binding</keyword>
<sequence length="357" mass="38833">MAWHVQLSCARAAVLRLVLRGWRWVQARLPRALLNALGISERVRAVDERSNAMRSSADVGVMLRAQRAHDTPQREAETSARAPREPAHARLGGSRPSLRRVPQQAQRAHAQQVLPAAQPAPAPALGPSLLRQKTISPQLVEQLEGAIALVQEIGLDLGGGLLIPPSFPVRKQHLVNREVTRAGGELLGTIRCAVEQLETVGYTDGDVRKLLHERAPSLAWLGERSLASARLADGSPGRPARALRGRVRKWCALQAVRFKATIGSAGAEPLLGRKQQQGALIAALRASTDALSDAVQIGVAEAEEQLCEICFERPRTIVLQHAVRRGEDRHQVCEPCLAQLMQSNARCPFCNEAVAYV</sequence>
<dbReference type="Pfam" id="PF13920">
    <property type="entry name" value="zf-C3HC4_3"/>
    <property type="match status" value="1"/>
</dbReference>
<gene>
    <name evidence="5" type="ORF">KFE25_008704</name>
</gene>
<dbReference type="AlphaFoldDB" id="A0A8J5XLM8"/>
<dbReference type="Gene3D" id="3.30.40.10">
    <property type="entry name" value="Zinc/RING finger domain, C3HC4 (zinc finger)"/>
    <property type="match status" value="1"/>
</dbReference>
<protein>
    <recommendedName>
        <fullName evidence="4">RING-type domain-containing protein</fullName>
    </recommendedName>
</protein>
<accession>A0A8J5XLM8</accession>
<feature type="compositionally biased region" description="Basic and acidic residues" evidence="2">
    <location>
        <begin position="67"/>
        <end position="88"/>
    </location>
</feature>
<dbReference type="PROSITE" id="PS50089">
    <property type="entry name" value="ZF_RING_2"/>
    <property type="match status" value="1"/>
</dbReference>
<feature type="domain" description="RING-type" evidence="4">
    <location>
        <begin position="307"/>
        <end position="351"/>
    </location>
</feature>
<dbReference type="OrthoDB" id="10519007at2759"/>
<reference evidence="5" key="1">
    <citation type="submission" date="2021-05" db="EMBL/GenBank/DDBJ databases">
        <title>The genome of the haptophyte Pavlova lutheri (Diacronema luteri, Pavlovales) - a model for lipid biosynthesis in eukaryotic algae.</title>
        <authorList>
            <person name="Hulatt C.J."/>
            <person name="Posewitz M.C."/>
        </authorList>
    </citation>
    <scope>NUCLEOTIDE SEQUENCE</scope>
    <source>
        <strain evidence="5">NIVA-4/92</strain>
    </source>
</reference>
<name>A0A8J5XLM8_DIALT</name>
<dbReference type="EMBL" id="JAGTXO010000001">
    <property type="protein sequence ID" value="KAG8470283.1"/>
    <property type="molecule type" value="Genomic_DNA"/>
</dbReference>
<evidence type="ECO:0000256" key="1">
    <source>
        <dbReference type="PROSITE-ProRule" id="PRU00175"/>
    </source>
</evidence>
<evidence type="ECO:0000313" key="6">
    <source>
        <dbReference type="Proteomes" id="UP000751190"/>
    </source>
</evidence>